<dbReference type="EMBL" id="CAJHNJ030000016">
    <property type="protein sequence ID" value="CAG9114297.1"/>
    <property type="molecule type" value="Genomic_DNA"/>
</dbReference>
<evidence type="ECO:0000256" key="4">
    <source>
        <dbReference type="ARBA" id="ARBA00022884"/>
    </source>
</evidence>
<dbReference type="Gene3D" id="3.30.1370.10">
    <property type="entry name" value="K Homology domain, type 1"/>
    <property type="match status" value="16"/>
</dbReference>
<dbReference type="InterPro" id="IPR057778">
    <property type="entry name" value="KH_Vigilin_N"/>
</dbReference>
<sequence length="1778" mass="196526">MMHQQSMMVGDMLPVELGGEEPVSVGYENSHAYDDLFPALPLAAPAVQRAAPPVSKLRVGSSLHTQVFHVPFEERKQDNANTFGEGESLRTCQAITKDTGAHIEISTSKDGSLTFLLTGKHSAVLEARRQILTHFQQQASKQISIPKEHHRWILGRQGQKLKELERVTATKINVPAIADSSDTLTITGTKEGIEKAEHEIRVCSEEQSRKALERITVPKMYHPFIQGPYGERAAAITAETGARVHIPPASTMSDEIVVAGEKNGVLAAKAQIEQIYEDMTGARVHIPPASTMSDEIVVAGEKNGVLAAKAQIEQIYEVMSTCQTATRLNSFLSVRARRSHRFLQYLNMSKRSHESATQGESREERWLRKLKLYEEKLSAKRSRLAENQQILPPVEGEVQIEEHPEYNEGILAGSQQPTHIEVVLPADTERTAPLDTEAAEFSEMTETTACTSPNCTTCYVIEENMDVSDYDPDLLRELGDEEADPAEFGDDLQADVAARFQRILQDGLNKEEKDGLIKKYPYPKNVPLAKSPTLNPEISVNLAEAWHKKDRPVHSPRSINEFKFKCKRPIVPRKPTAARRPVVPSTSRWAEKCADGPAISEPTASSSVHSAAAAARTAPCRAAARPTGAGAPCPSSTVPPLDESSSLVAQPPQVKKCSTVRVEVPKSQHKYVIGARGTTIQEILKETGVSVEMPPPDSATGTITLHGPHNKIGLALSKVCEKANSVKTATVDAPTWIHKYIIGKNGSNIKKITQDFSKVHVDITHSEDKIKIDGPPEEVERAQIELDSFVRNLLATLTYVELAVDPKFFKHIIGKSGANTTVADLTVWVMSRSRRRWRAQIELDSFVRNLLATLTYVELAVDPKFFKHIIGKSGANINRLKDDTGVVININESDGNNVIRIEGSHEGVANAEKELRGMVMKLENERIKEVYVDHRYIKALIGVRGEKIKEIRDKFDRVQITLPDQGQKRSPVKLRGPQEDIDKCEKYLHRVMKEIEDSSYVEEIPIFKQFHKFIIGKGGVNLKKIRDETQTVIDLPAEGDDSDVITVRGKREHVKEAVKKIQQIHNEKANVVTEEVTIPPKYYNSLIGAGGKLIHSIMEECGGVLIKFPAADSDSDKVIIKGPGEDVERAKVQLLAHASERELTSHTAQVRARPEQHKFLIGKNGANIKKIREQTGARIVFPTDKDEDKEAIFIIGREEQVEAARAALAAAVAEISAVSEGEMTVPARHHRHFVARRGEVLRRVADECGGVQVSFPRQGVDSERVVLKGPTECIEAAKRRINEIIEDLEAKWSFSGSGSSQHFGYISTTDGRRKPRALSRSRKLLTTALRVYKAAVGGCECGGVQVSFPRQGVDSERVVLKGPTECIEAAKRRINEIIEDLEAKVTIECIIPQRHHRTVMGARGSKVKDITAEHDVQVKFPERDTADAADVPLRNGDEPAESGPNDVIRITGRPENCEAAKKALLEQVPITIEVEVPFPLHRLLAGQKRRELMQTYDVHIQLPPVEEESDIVKVTGTPTNVERAREVLVDKIDEMEKEKEDRLLRSYELKFKVDPEYHPLVIGKGGAVIMKIRTDFGVQINLPKRGEAEDDTITIQGYEEKAHQAKDAIMAIVQQHDNQYREEVDIDPRVHRRLIGQRGKNIRKIMDDYKVDIRFPRQGDDSIVVISGDEDNVLDAKDHLLNLAEEYMQDVSDRYQRPAGPSLGDFGAALASGEPAAPPAAAAGGPPAAGFVVKGGPWEQRAPDTASTQDFPSMPGHAPAAAPAPAPAAPSAAWGPRR</sequence>
<dbReference type="CDD" id="cd22407">
    <property type="entry name" value="KH-I_Vigilin_rpt3"/>
    <property type="match status" value="1"/>
</dbReference>
<dbReference type="FunFam" id="3.30.1370.10:FF:000039">
    <property type="entry name" value="vigilin isoform X1"/>
    <property type="match status" value="1"/>
</dbReference>
<dbReference type="PANTHER" id="PTHR10627:SF31">
    <property type="entry name" value="DODECA-SATELLITE-BINDING PROTEIN 1, ISOFORM A"/>
    <property type="match status" value="1"/>
</dbReference>
<dbReference type="GO" id="GO:0003729">
    <property type="term" value="F:mRNA binding"/>
    <property type="evidence" value="ECO:0007669"/>
    <property type="project" value="TreeGrafter"/>
</dbReference>
<dbReference type="CDD" id="cd22415">
    <property type="entry name" value="KH-I_Vigilin_rpt12"/>
    <property type="match status" value="1"/>
</dbReference>
<keyword evidence="3" id="KW-0677">Repeat</keyword>
<feature type="domain" description="K Homology" evidence="7">
    <location>
        <begin position="62"/>
        <end position="136"/>
    </location>
</feature>
<feature type="region of interest" description="Disordered" evidence="6">
    <location>
        <begin position="1706"/>
        <end position="1778"/>
    </location>
</feature>
<evidence type="ECO:0000256" key="2">
    <source>
        <dbReference type="ARBA" id="ARBA00022490"/>
    </source>
</evidence>
<dbReference type="CDD" id="cd22417">
    <property type="entry name" value="KH-I_Vigilin_rpt14"/>
    <property type="match status" value="1"/>
</dbReference>
<proteinExistence type="predicted"/>
<dbReference type="CDD" id="cd22412">
    <property type="entry name" value="KH-I_Vigilin_rpt9"/>
    <property type="match status" value="1"/>
</dbReference>
<feature type="domain" description="K Homology" evidence="7">
    <location>
        <begin position="998"/>
        <end position="1066"/>
    </location>
</feature>
<feature type="domain" description="K Homology" evidence="7">
    <location>
        <begin position="725"/>
        <end position="791"/>
    </location>
</feature>
<feature type="domain" description="K Homology" evidence="7">
    <location>
        <begin position="924"/>
        <end position="993"/>
    </location>
</feature>
<dbReference type="Pfam" id="PF00013">
    <property type="entry name" value="KH_1"/>
    <property type="match status" value="14"/>
</dbReference>
<dbReference type="SUPFAM" id="SSF54791">
    <property type="entry name" value="Eukaryotic type KH-domain (KH-domain type I)"/>
    <property type="match status" value="16"/>
</dbReference>
<feature type="region of interest" description="Disordered" evidence="6">
    <location>
        <begin position="623"/>
        <end position="652"/>
    </location>
</feature>
<keyword evidence="4 5" id="KW-0694">RNA-binding</keyword>
<comment type="caution">
    <text evidence="8">The sequence shown here is derived from an EMBL/GenBank/DDBJ whole genome shotgun (WGS) entry which is preliminary data.</text>
</comment>
<keyword evidence="2" id="KW-0963">Cytoplasm</keyword>
<dbReference type="Proteomes" id="UP000653454">
    <property type="component" value="Unassembled WGS sequence"/>
</dbReference>
<feature type="domain" description="K Homology" evidence="7">
    <location>
        <begin position="1323"/>
        <end position="1379"/>
    </location>
</feature>
<feature type="domain" description="K Homology" evidence="7">
    <location>
        <begin position="209"/>
        <end position="277"/>
    </location>
</feature>
<feature type="compositionally biased region" description="Polar residues" evidence="6">
    <location>
        <begin position="635"/>
        <end position="648"/>
    </location>
</feature>
<evidence type="ECO:0000256" key="1">
    <source>
        <dbReference type="ARBA" id="ARBA00004496"/>
    </source>
</evidence>
<dbReference type="CDD" id="cd22406">
    <property type="entry name" value="KH-I_Vigilin_rpt2"/>
    <property type="match status" value="1"/>
</dbReference>
<dbReference type="CDD" id="cd22408">
    <property type="entry name" value="KH-I_Vigilin_rpt4"/>
    <property type="match status" value="1"/>
</dbReference>
<evidence type="ECO:0000256" key="6">
    <source>
        <dbReference type="SAM" id="MobiDB-lite"/>
    </source>
</evidence>
<evidence type="ECO:0000259" key="7">
    <source>
        <dbReference type="SMART" id="SM00322"/>
    </source>
</evidence>
<evidence type="ECO:0000313" key="9">
    <source>
        <dbReference type="Proteomes" id="UP000653454"/>
    </source>
</evidence>
<dbReference type="CDD" id="cd22411">
    <property type="entry name" value="KH-I_Vigilin_rpt8"/>
    <property type="match status" value="1"/>
</dbReference>
<dbReference type="InterPro" id="IPR036612">
    <property type="entry name" value="KH_dom_type_1_sf"/>
</dbReference>
<feature type="domain" description="K Homology" evidence="7">
    <location>
        <begin position="1470"/>
        <end position="1533"/>
    </location>
</feature>
<name>A0A8S4EFF4_PLUXY</name>
<dbReference type="SMART" id="SM00322">
    <property type="entry name" value="KH"/>
    <property type="match status" value="16"/>
</dbReference>
<dbReference type="CDD" id="cd02394">
    <property type="entry name" value="KH-I_Vigilin_rpt6"/>
    <property type="match status" value="1"/>
</dbReference>
<dbReference type="PANTHER" id="PTHR10627">
    <property type="entry name" value="SCP160"/>
    <property type="match status" value="1"/>
</dbReference>
<feature type="compositionally biased region" description="Low complexity" evidence="6">
    <location>
        <begin position="1707"/>
        <end position="1730"/>
    </location>
</feature>
<feature type="region of interest" description="Disordered" evidence="6">
    <location>
        <begin position="1429"/>
        <end position="1448"/>
    </location>
</feature>
<dbReference type="CDD" id="cd22416">
    <property type="entry name" value="KH-I_Vigilin_rpt13"/>
    <property type="match status" value="1"/>
</dbReference>
<feature type="domain" description="K Homology" evidence="7">
    <location>
        <begin position="1070"/>
        <end position="1139"/>
    </location>
</feature>
<feature type="domain" description="K Homology" evidence="7">
    <location>
        <begin position="853"/>
        <end position="920"/>
    </location>
</feature>
<reference evidence="8" key="1">
    <citation type="submission" date="2020-11" db="EMBL/GenBank/DDBJ databases">
        <authorList>
            <person name="Whiteford S."/>
        </authorList>
    </citation>
    <scope>NUCLEOTIDE SEQUENCE</scope>
</reference>
<feature type="domain" description="K Homology" evidence="7">
    <location>
        <begin position="656"/>
        <end position="724"/>
    </location>
</feature>
<keyword evidence="9" id="KW-1185">Reference proteome</keyword>
<evidence type="ECO:0000256" key="5">
    <source>
        <dbReference type="PROSITE-ProRule" id="PRU00117"/>
    </source>
</evidence>
<accession>A0A8S4EFF4</accession>
<dbReference type="CDD" id="cd22414">
    <property type="entry name" value="KH-I_Vigilin_rpt11"/>
    <property type="match status" value="1"/>
</dbReference>
<feature type="domain" description="K Homology" evidence="7">
    <location>
        <begin position="1217"/>
        <end position="1286"/>
    </location>
</feature>
<organism evidence="8 9">
    <name type="scientific">Plutella xylostella</name>
    <name type="common">Diamondback moth</name>
    <name type="synonym">Plutella maculipennis</name>
    <dbReference type="NCBI Taxonomy" id="51655"/>
    <lineage>
        <taxon>Eukaryota</taxon>
        <taxon>Metazoa</taxon>
        <taxon>Ecdysozoa</taxon>
        <taxon>Arthropoda</taxon>
        <taxon>Hexapoda</taxon>
        <taxon>Insecta</taxon>
        <taxon>Pterygota</taxon>
        <taxon>Neoptera</taxon>
        <taxon>Endopterygota</taxon>
        <taxon>Lepidoptera</taxon>
        <taxon>Glossata</taxon>
        <taxon>Ditrysia</taxon>
        <taxon>Yponomeutoidea</taxon>
        <taxon>Plutellidae</taxon>
        <taxon>Plutella</taxon>
    </lineage>
</organism>
<feature type="domain" description="K Homology" evidence="7">
    <location>
        <begin position="1545"/>
        <end position="1614"/>
    </location>
</feature>
<dbReference type="InterPro" id="IPR004088">
    <property type="entry name" value="KH_dom_type_1"/>
</dbReference>
<feature type="compositionally biased region" description="Low complexity" evidence="6">
    <location>
        <begin position="623"/>
        <end position="634"/>
    </location>
</feature>
<feature type="compositionally biased region" description="Low complexity" evidence="6">
    <location>
        <begin position="1769"/>
        <end position="1778"/>
    </location>
</feature>
<dbReference type="CDD" id="cd22413">
    <property type="entry name" value="KH-I_Vigilin_rpt10"/>
    <property type="match status" value="1"/>
</dbReference>
<gene>
    <name evidence="8" type="ORF">PLXY2_LOCUS5628</name>
</gene>
<feature type="domain" description="K Homology" evidence="7">
    <location>
        <begin position="1383"/>
        <end position="1469"/>
    </location>
</feature>
<dbReference type="CDD" id="cd22418">
    <property type="entry name" value="KH-I_Vigilin_rpt15"/>
    <property type="match status" value="1"/>
</dbReference>
<feature type="domain" description="K Homology" evidence="7">
    <location>
        <begin position="1618"/>
        <end position="1685"/>
    </location>
</feature>
<feature type="domain" description="K Homology" evidence="7">
    <location>
        <begin position="1144"/>
        <end position="1213"/>
    </location>
</feature>
<dbReference type="GO" id="GO:0010468">
    <property type="term" value="P:regulation of gene expression"/>
    <property type="evidence" value="ECO:0007669"/>
    <property type="project" value="UniProtKB-ARBA"/>
</dbReference>
<feature type="domain" description="K Homology" evidence="7">
    <location>
        <begin position="137"/>
        <end position="205"/>
    </location>
</feature>
<evidence type="ECO:0000313" key="8">
    <source>
        <dbReference type="EMBL" id="CAG9114297.1"/>
    </source>
</evidence>
<evidence type="ECO:0000256" key="3">
    <source>
        <dbReference type="ARBA" id="ARBA00022737"/>
    </source>
</evidence>
<protein>
    <submittedName>
        <fullName evidence="8">(diamondback moth) hypothetical protein</fullName>
    </submittedName>
</protein>
<dbReference type="Pfam" id="PF24668">
    <property type="entry name" value="KH_Vigilin"/>
    <property type="match status" value="1"/>
</dbReference>
<dbReference type="InterPro" id="IPR004087">
    <property type="entry name" value="KH_dom"/>
</dbReference>
<dbReference type="CDD" id="cd22405">
    <property type="entry name" value="KH-I_Vigilin_rpt1"/>
    <property type="match status" value="1"/>
</dbReference>
<comment type="subcellular location">
    <subcellularLocation>
        <location evidence="1">Cytoplasm</location>
    </subcellularLocation>
</comment>
<dbReference type="CDD" id="cd22409">
    <property type="entry name" value="KH-I_Vigilin_rpt5"/>
    <property type="match status" value="1"/>
</dbReference>
<dbReference type="PROSITE" id="PS50084">
    <property type="entry name" value="KH_TYPE_1"/>
    <property type="match status" value="14"/>
</dbReference>